<dbReference type="GO" id="GO:0005634">
    <property type="term" value="C:nucleus"/>
    <property type="evidence" value="ECO:0007669"/>
    <property type="project" value="UniProtKB-SubCell"/>
</dbReference>
<keyword evidence="4 7" id="KW-0863">Zinc-finger</keyword>
<sequence length="244" mass="28027">MEESLYCKICFKKCSGVSELKLHVESRHQKRLRTDNAELPNESSKKSDDADEVPVKPVEKKDGWVPLSTKPFKKNKKEPESFIDHNRIEREYVECNVCQEICADESALRKHCEQHLLQNQTTCGVCAKIFRNVYALNEHFKSHKSSLYACYICDEQYRTKEGLSRHKVVPYQDNLQIWPSGTAPVARGIINVLGSSRNVLQHILLKPNVGVEPKNAMKRSNHLEVVTVDDWGPERLGSFPVPYY</sequence>
<feature type="domain" description="C2H2-type" evidence="9">
    <location>
        <begin position="121"/>
        <end position="143"/>
    </location>
</feature>
<accession>A0AAV2BM11</accession>
<evidence type="ECO:0000259" key="9">
    <source>
        <dbReference type="PROSITE" id="PS50157"/>
    </source>
</evidence>
<gene>
    <name evidence="10" type="ORF">LARSCL_LOCUS19954</name>
</gene>
<evidence type="ECO:0000256" key="7">
    <source>
        <dbReference type="PROSITE-ProRule" id="PRU00042"/>
    </source>
</evidence>
<dbReference type="InterPro" id="IPR013087">
    <property type="entry name" value="Znf_C2H2_type"/>
</dbReference>
<proteinExistence type="predicted"/>
<keyword evidence="5" id="KW-0862">Zinc</keyword>
<evidence type="ECO:0000256" key="2">
    <source>
        <dbReference type="ARBA" id="ARBA00022723"/>
    </source>
</evidence>
<dbReference type="Gene3D" id="3.30.160.60">
    <property type="entry name" value="Classic Zinc Finger"/>
    <property type="match status" value="1"/>
</dbReference>
<feature type="region of interest" description="Disordered" evidence="8">
    <location>
        <begin position="25"/>
        <end position="64"/>
    </location>
</feature>
<evidence type="ECO:0000256" key="3">
    <source>
        <dbReference type="ARBA" id="ARBA00022737"/>
    </source>
</evidence>
<dbReference type="SUPFAM" id="SSF57667">
    <property type="entry name" value="beta-beta-alpha zinc fingers"/>
    <property type="match status" value="1"/>
</dbReference>
<dbReference type="InterPro" id="IPR036236">
    <property type="entry name" value="Znf_C2H2_sf"/>
</dbReference>
<evidence type="ECO:0000313" key="10">
    <source>
        <dbReference type="EMBL" id="CAL1296826.1"/>
    </source>
</evidence>
<dbReference type="EMBL" id="CAXIEN010000405">
    <property type="protein sequence ID" value="CAL1296826.1"/>
    <property type="molecule type" value="Genomic_DNA"/>
</dbReference>
<dbReference type="PROSITE" id="PS50157">
    <property type="entry name" value="ZINC_FINGER_C2H2_2"/>
    <property type="match status" value="1"/>
</dbReference>
<dbReference type="GO" id="GO:0008270">
    <property type="term" value="F:zinc ion binding"/>
    <property type="evidence" value="ECO:0007669"/>
    <property type="project" value="UniProtKB-KW"/>
</dbReference>
<reference evidence="10 11" key="1">
    <citation type="submission" date="2024-04" db="EMBL/GenBank/DDBJ databases">
        <authorList>
            <person name="Rising A."/>
            <person name="Reimegard J."/>
            <person name="Sonavane S."/>
            <person name="Akerstrom W."/>
            <person name="Nylinder S."/>
            <person name="Hedman E."/>
            <person name="Kallberg Y."/>
        </authorList>
    </citation>
    <scope>NUCLEOTIDE SEQUENCE [LARGE SCALE GENOMIC DNA]</scope>
</reference>
<feature type="compositionally biased region" description="Basic and acidic residues" evidence="8">
    <location>
        <begin position="43"/>
        <end position="63"/>
    </location>
</feature>
<dbReference type="PROSITE" id="PS00028">
    <property type="entry name" value="ZINC_FINGER_C2H2_1"/>
    <property type="match status" value="2"/>
</dbReference>
<dbReference type="SMART" id="SM00355">
    <property type="entry name" value="ZnF_C2H2"/>
    <property type="match status" value="4"/>
</dbReference>
<dbReference type="AlphaFoldDB" id="A0AAV2BM11"/>
<organism evidence="10 11">
    <name type="scientific">Larinioides sclopetarius</name>
    <dbReference type="NCBI Taxonomy" id="280406"/>
    <lineage>
        <taxon>Eukaryota</taxon>
        <taxon>Metazoa</taxon>
        <taxon>Ecdysozoa</taxon>
        <taxon>Arthropoda</taxon>
        <taxon>Chelicerata</taxon>
        <taxon>Arachnida</taxon>
        <taxon>Araneae</taxon>
        <taxon>Araneomorphae</taxon>
        <taxon>Entelegynae</taxon>
        <taxon>Araneoidea</taxon>
        <taxon>Araneidae</taxon>
        <taxon>Larinioides</taxon>
    </lineage>
</organism>
<dbReference type="Proteomes" id="UP001497382">
    <property type="component" value="Unassembled WGS sequence"/>
</dbReference>
<evidence type="ECO:0000256" key="5">
    <source>
        <dbReference type="ARBA" id="ARBA00022833"/>
    </source>
</evidence>
<dbReference type="InterPro" id="IPR050888">
    <property type="entry name" value="ZnF_C2H2-type_TF"/>
</dbReference>
<keyword evidence="11" id="KW-1185">Reference proteome</keyword>
<evidence type="ECO:0000256" key="1">
    <source>
        <dbReference type="ARBA" id="ARBA00004123"/>
    </source>
</evidence>
<evidence type="ECO:0000313" key="11">
    <source>
        <dbReference type="Proteomes" id="UP001497382"/>
    </source>
</evidence>
<comment type="caution">
    <text evidence="10">The sequence shown here is derived from an EMBL/GenBank/DDBJ whole genome shotgun (WGS) entry which is preliminary data.</text>
</comment>
<dbReference type="PANTHER" id="PTHR24406">
    <property type="entry name" value="TRANSCRIPTIONAL REPRESSOR CTCFL-RELATED"/>
    <property type="match status" value="1"/>
</dbReference>
<keyword evidence="2" id="KW-0479">Metal-binding</keyword>
<keyword evidence="6" id="KW-0539">Nucleus</keyword>
<evidence type="ECO:0000256" key="8">
    <source>
        <dbReference type="SAM" id="MobiDB-lite"/>
    </source>
</evidence>
<name>A0AAV2BM11_9ARAC</name>
<evidence type="ECO:0000256" key="4">
    <source>
        <dbReference type="ARBA" id="ARBA00022771"/>
    </source>
</evidence>
<evidence type="ECO:0000256" key="6">
    <source>
        <dbReference type="ARBA" id="ARBA00023242"/>
    </source>
</evidence>
<keyword evidence="3" id="KW-0677">Repeat</keyword>
<comment type="subcellular location">
    <subcellularLocation>
        <location evidence="1">Nucleus</location>
    </subcellularLocation>
</comment>
<feature type="compositionally biased region" description="Basic and acidic residues" evidence="8">
    <location>
        <begin position="25"/>
        <end position="36"/>
    </location>
</feature>
<protein>
    <recommendedName>
        <fullName evidence="9">C2H2-type domain-containing protein</fullName>
    </recommendedName>
</protein>